<dbReference type="AlphaFoldDB" id="A0A5N7B6H2"/>
<organism evidence="1 2">
    <name type="scientific">Aspergillus bertholletiae</name>
    <dbReference type="NCBI Taxonomy" id="1226010"/>
    <lineage>
        <taxon>Eukaryota</taxon>
        <taxon>Fungi</taxon>
        <taxon>Dikarya</taxon>
        <taxon>Ascomycota</taxon>
        <taxon>Pezizomycotina</taxon>
        <taxon>Eurotiomycetes</taxon>
        <taxon>Eurotiomycetidae</taxon>
        <taxon>Eurotiales</taxon>
        <taxon>Aspergillaceae</taxon>
        <taxon>Aspergillus</taxon>
        <taxon>Aspergillus subgen. Circumdati</taxon>
    </lineage>
</organism>
<keyword evidence="2" id="KW-1185">Reference proteome</keyword>
<evidence type="ECO:0000313" key="1">
    <source>
        <dbReference type="EMBL" id="KAE8377631.1"/>
    </source>
</evidence>
<sequence>MRPWDNGTAVCKGTIPNLFKSYIDSYMPTMYKSGNGINAISVSKTTARRRNRLWHLVNRIRERIRDCWCLVNGELIETAIGSSSDSPDILPLAENQLPRHPCGGNRVRGTQLTMHYTDLNLSMNLRRQHVDVCDIPYIEGIRAYLSWTSLTPLQRNSMVIHRISISSSPNMLKKLVKVGQSPR</sequence>
<protein>
    <submittedName>
        <fullName evidence="1">Uncharacterized protein</fullName>
    </submittedName>
</protein>
<evidence type="ECO:0000313" key="2">
    <source>
        <dbReference type="Proteomes" id="UP000326198"/>
    </source>
</evidence>
<gene>
    <name evidence="1" type="ORF">BDV26DRAFT_206433</name>
</gene>
<dbReference type="EMBL" id="ML736220">
    <property type="protein sequence ID" value="KAE8377631.1"/>
    <property type="molecule type" value="Genomic_DNA"/>
</dbReference>
<reference evidence="1 2" key="1">
    <citation type="submission" date="2019-04" db="EMBL/GenBank/DDBJ databases">
        <title>Friends and foes A comparative genomics studyof 23 Aspergillus species from section Flavi.</title>
        <authorList>
            <consortium name="DOE Joint Genome Institute"/>
            <person name="Kjaerbolling I."/>
            <person name="Vesth T."/>
            <person name="Frisvad J.C."/>
            <person name="Nybo J.L."/>
            <person name="Theobald S."/>
            <person name="Kildgaard S."/>
            <person name="Isbrandt T."/>
            <person name="Kuo A."/>
            <person name="Sato A."/>
            <person name="Lyhne E.K."/>
            <person name="Kogle M.E."/>
            <person name="Wiebenga A."/>
            <person name="Kun R.S."/>
            <person name="Lubbers R.J."/>
            <person name="Makela M.R."/>
            <person name="Barry K."/>
            <person name="Chovatia M."/>
            <person name="Clum A."/>
            <person name="Daum C."/>
            <person name="Haridas S."/>
            <person name="He G."/>
            <person name="LaButti K."/>
            <person name="Lipzen A."/>
            <person name="Mondo S."/>
            <person name="Riley R."/>
            <person name="Salamov A."/>
            <person name="Simmons B.A."/>
            <person name="Magnuson J.K."/>
            <person name="Henrissat B."/>
            <person name="Mortensen U.H."/>
            <person name="Larsen T.O."/>
            <person name="Devries R.P."/>
            <person name="Grigoriev I.V."/>
            <person name="Machida M."/>
            <person name="Baker S.E."/>
            <person name="Andersen M.R."/>
        </authorList>
    </citation>
    <scope>NUCLEOTIDE SEQUENCE [LARGE SCALE GENOMIC DNA]</scope>
    <source>
        <strain evidence="1 2">IBT 29228</strain>
    </source>
</reference>
<name>A0A5N7B6H2_9EURO</name>
<dbReference type="Proteomes" id="UP000326198">
    <property type="component" value="Unassembled WGS sequence"/>
</dbReference>
<proteinExistence type="predicted"/>
<accession>A0A5N7B6H2</accession>